<dbReference type="AlphaFoldDB" id="A0A915ETN5"/>
<evidence type="ECO:0000313" key="1">
    <source>
        <dbReference type="Proteomes" id="UP000887562"/>
    </source>
</evidence>
<proteinExistence type="predicted"/>
<dbReference type="WBParaSite" id="maker-E.canG7_contigs_2710-snap-gene-0.12-mRNA-1">
    <property type="protein sequence ID" value="maker-E.canG7_contigs_2710-snap-gene-0.12-mRNA-1"/>
    <property type="gene ID" value="EcG7_07477"/>
</dbReference>
<protein>
    <submittedName>
        <fullName evidence="2">Uncharacterized protein</fullName>
    </submittedName>
</protein>
<accession>A0A915ETN5</accession>
<reference evidence="2" key="1">
    <citation type="submission" date="2022-11" db="UniProtKB">
        <authorList>
            <consortium name="WormBaseParasite"/>
        </authorList>
    </citation>
    <scope>IDENTIFICATION</scope>
</reference>
<name>A0A915ETN5_9CEST</name>
<dbReference type="Proteomes" id="UP000887562">
    <property type="component" value="Unplaced"/>
</dbReference>
<organism evidence="1 2">
    <name type="scientific">Echinococcus canadensis</name>
    <dbReference type="NCBI Taxonomy" id="519352"/>
    <lineage>
        <taxon>Eukaryota</taxon>
        <taxon>Metazoa</taxon>
        <taxon>Spiralia</taxon>
        <taxon>Lophotrochozoa</taxon>
        <taxon>Platyhelminthes</taxon>
        <taxon>Cestoda</taxon>
        <taxon>Eucestoda</taxon>
        <taxon>Cyclophyllidea</taxon>
        <taxon>Taeniidae</taxon>
        <taxon>Echinococcus</taxon>
        <taxon>Echinococcus canadensis group</taxon>
    </lineage>
</organism>
<keyword evidence="1" id="KW-1185">Reference proteome</keyword>
<sequence length="122" mass="13624">MRGSHSSPPSPRIELICFLEGAIVWISPCFVLGGSNQTLPPYLQLPSCRSVLQITVLQELFICRHHFFAPKHSAFFKAMTAGTKTDDMIFNLPSSLKLTFRPFGNELYEIVKRVCKGVPDPG</sequence>
<evidence type="ECO:0000313" key="2">
    <source>
        <dbReference type="WBParaSite" id="maker-E.canG7_contigs_2710-snap-gene-0.12-mRNA-1"/>
    </source>
</evidence>